<dbReference type="PRINTS" id="PR00463">
    <property type="entry name" value="EP450I"/>
</dbReference>
<reference evidence="7" key="1">
    <citation type="submission" date="2023-06" db="EMBL/GenBank/DDBJ databases">
        <title>Genome-scale phylogeny and comparative genomics of the fungal order Sordariales.</title>
        <authorList>
            <consortium name="Lawrence Berkeley National Laboratory"/>
            <person name="Hensen N."/>
            <person name="Bonometti L."/>
            <person name="Westerberg I."/>
            <person name="Brannstrom I.O."/>
            <person name="Guillou S."/>
            <person name="Cros-Aarteil S."/>
            <person name="Calhoun S."/>
            <person name="Haridas S."/>
            <person name="Kuo A."/>
            <person name="Mondo S."/>
            <person name="Pangilinan J."/>
            <person name="Riley R."/>
            <person name="LaButti K."/>
            <person name="Andreopoulos B."/>
            <person name="Lipzen A."/>
            <person name="Chen C."/>
            <person name="Yanf M."/>
            <person name="Daum C."/>
            <person name="Ng V."/>
            <person name="Clum A."/>
            <person name="Steindorff A."/>
            <person name="Ohm R."/>
            <person name="Martin F."/>
            <person name="Silar P."/>
            <person name="Natvig D."/>
            <person name="Lalanne C."/>
            <person name="Gautier V."/>
            <person name="Ament-velasquez S.L."/>
            <person name="Kruys A."/>
            <person name="Hutchinson M.I."/>
            <person name="Powell A.J."/>
            <person name="Barry K."/>
            <person name="Miller A.N."/>
            <person name="Grigoriev I.V."/>
            <person name="Debuchy R."/>
            <person name="Gladieux P."/>
            <person name="Thoren M.H."/>
            <person name="Johannesson H."/>
        </authorList>
    </citation>
    <scope>NUCLEOTIDE SEQUENCE</scope>
    <source>
        <strain evidence="7">SMH3391-2</strain>
    </source>
</reference>
<dbReference type="PANTHER" id="PTHR24305">
    <property type="entry name" value="CYTOCHROME P450"/>
    <property type="match status" value="1"/>
</dbReference>
<protein>
    <submittedName>
        <fullName evidence="7">Cytochrome P450</fullName>
    </submittedName>
</protein>
<feature type="binding site" description="axial binding residue" evidence="5">
    <location>
        <position position="467"/>
    </location>
    <ligand>
        <name>heme</name>
        <dbReference type="ChEBI" id="CHEBI:30413"/>
    </ligand>
    <ligandPart>
        <name>Fe</name>
        <dbReference type="ChEBI" id="CHEBI:18248"/>
    </ligandPart>
</feature>
<dbReference type="Proteomes" id="UP001174934">
    <property type="component" value="Unassembled WGS sequence"/>
</dbReference>
<proteinExistence type="inferred from homology"/>
<keyword evidence="3 5" id="KW-0479">Metal-binding</keyword>
<keyword evidence="6" id="KW-0560">Oxidoreductase</keyword>
<evidence type="ECO:0000256" key="4">
    <source>
        <dbReference type="ARBA" id="ARBA00023004"/>
    </source>
</evidence>
<dbReference type="GO" id="GO:0004497">
    <property type="term" value="F:monooxygenase activity"/>
    <property type="evidence" value="ECO:0007669"/>
    <property type="project" value="UniProtKB-KW"/>
</dbReference>
<dbReference type="GO" id="GO:0016705">
    <property type="term" value="F:oxidoreductase activity, acting on paired donors, with incorporation or reduction of molecular oxygen"/>
    <property type="evidence" value="ECO:0007669"/>
    <property type="project" value="InterPro"/>
</dbReference>
<dbReference type="InterPro" id="IPR017972">
    <property type="entry name" value="Cyt_P450_CS"/>
</dbReference>
<dbReference type="CDD" id="cd11062">
    <property type="entry name" value="CYP58-like"/>
    <property type="match status" value="1"/>
</dbReference>
<gene>
    <name evidence="7" type="ORF">B0T17DRAFT_545889</name>
</gene>
<comment type="caution">
    <text evidence="7">The sequence shown here is derived from an EMBL/GenBank/DDBJ whole genome shotgun (WGS) entry which is preliminary data.</text>
</comment>
<keyword evidence="8" id="KW-1185">Reference proteome</keyword>
<dbReference type="InterPro" id="IPR001128">
    <property type="entry name" value="Cyt_P450"/>
</dbReference>
<keyword evidence="2 5" id="KW-0349">Heme</keyword>
<dbReference type="InterPro" id="IPR002401">
    <property type="entry name" value="Cyt_P450_E_grp-I"/>
</dbReference>
<evidence type="ECO:0000256" key="2">
    <source>
        <dbReference type="ARBA" id="ARBA00022617"/>
    </source>
</evidence>
<evidence type="ECO:0000256" key="5">
    <source>
        <dbReference type="PIRSR" id="PIRSR602401-1"/>
    </source>
</evidence>
<dbReference type="EMBL" id="JAULSR010000011">
    <property type="protein sequence ID" value="KAK0610104.1"/>
    <property type="molecule type" value="Genomic_DNA"/>
</dbReference>
<dbReference type="PROSITE" id="PS00086">
    <property type="entry name" value="CYTOCHROME_P450"/>
    <property type="match status" value="1"/>
</dbReference>
<dbReference type="PRINTS" id="PR00385">
    <property type="entry name" value="P450"/>
</dbReference>
<dbReference type="AlphaFoldDB" id="A0AA39W3Z2"/>
<dbReference type="SUPFAM" id="SSF48264">
    <property type="entry name" value="Cytochrome P450"/>
    <property type="match status" value="1"/>
</dbReference>
<evidence type="ECO:0000313" key="7">
    <source>
        <dbReference type="EMBL" id="KAK0610104.1"/>
    </source>
</evidence>
<dbReference type="GO" id="GO:0020037">
    <property type="term" value="F:heme binding"/>
    <property type="evidence" value="ECO:0007669"/>
    <property type="project" value="InterPro"/>
</dbReference>
<dbReference type="InterPro" id="IPR036396">
    <property type="entry name" value="Cyt_P450_sf"/>
</dbReference>
<organism evidence="7 8">
    <name type="scientific">Bombardia bombarda</name>
    <dbReference type="NCBI Taxonomy" id="252184"/>
    <lineage>
        <taxon>Eukaryota</taxon>
        <taxon>Fungi</taxon>
        <taxon>Dikarya</taxon>
        <taxon>Ascomycota</taxon>
        <taxon>Pezizomycotina</taxon>
        <taxon>Sordariomycetes</taxon>
        <taxon>Sordariomycetidae</taxon>
        <taxon>Sordariales</taxon>
        <taxon>Lasiosphaeriaceae</taxon>
        <taxon>Bombardia</taxon>
    </lineage>
</organism>
<dbReference type="PANTHER" id="PTHR24305:SF152">
    <property type="entry name" value="P450, PUTATIVE (EUROFUNG)-RELATED"/>
    <property type="match status" value="1"/>
</dbReference>
<evidence type="ECO:0000313" key="8">
    <source>
        <dbReference type="Proteomes" id="UP001174934"/>
    </source>
</evidence>
<evidence type="ECO:0000256" key="3">
    <source>
        <dbReference type="ARBA" id="ARBA00022723"/>
    </source>
</evidence>
<dbReference type="InterPro" id="IPR050121">
    <property type="entry name" value="Cytochrome_P450_monoxygenase"/>
</dbReference>
<keyword evidence="6" id="KW-0503">Monooxygenase</keyword>
<sequence length="527" mass="60149">MAFIILPTLWTLYLVALFILYAGYSAISQRYFHPLSKVPGPFLWSISNLPIWYHQVVRGGRLLQHLPELHEKYGPVLRISPTEVHISDPSNYDKIYNVGTRFIKDSDFYTRMEGPVATPILLTILSLDEHRFRRKMITPFFSRQSVLDVEDMVWAKANKLCDIIASKLYTNPTNIPFPAHKAVRAVAVDVITEYAYARCWNFLDHDPDYGDWYPEAIHSVQTLFPWFQAFPWTIPLFRAIPYWGKVAIFPAYKRWDVSLKAVQVAVREVRRELANRIKPPRRTIIHELIEPLASAFSEGDGLRDDGKTKKQLTDQDVFADAVNTNGAGTETTGATEERALFEVLWNPVVYRAVTKEVREAFRDAGDMRLVELEKLPWLTGIIKEALRLNPGVPGRLPRVVPPGGATFNGVYLPPGTTVSMSAWDMHHDPITFPNPTVFDPTRWIGPEDEVRARERYLVAFSRGSRGCVGQNLVMCELYCSLAAIFHRFDDLAVAPGFGPEDMEMTELVLGYHPRDNGGRRFRIVRKT</sequence>
<keyword evidence="4 5" id="KW-0408">Iron</keyword>
<evidence type="ECO:0000256" key="6">
    <source>
        <dbReference type="RuleBase" id="RU000461"/>
    </source>
</evidence>
<accession>A0AA39W3Z2</accession>
<name>A0AA39W3Z2_9PEZI</name>
<dbReference type="Pfam" id="PF00067">
    <property type="entry name" value="p450"/>
    <property type="match status" value="1"/>
</dbReference>
<comment type="cofactor">
    <cofactor evidence="1 5">
        <name>heme</name>
        <dbReference type="ChEBI" id="CHEBI:30413"/>
    </cofactor>
</comment>
<dbReference type="Gene3D" id="1.10.630.10">
    <property type="entry name" value="Cytochrome P450"/>
    <property type="match status" value="1"/>
</dbReference>
<comment type="similarity">
    <text evidence="6">Belongs to the cytochrome P450 family.</text>
</comment>
<evidence type="ECO:0000256" key="1">
    <source>
        <dbReference type="ARBA" id="ARBA00001971"/>
    </source>
</evidence>
<dbReference type="GO" id="GO:0005506">
    <property type="term" value="F:iron ion binding"/>
    <property type="evidence" value="ECO:0007669"/>
    <property type="project" value="InterPro"/>
</dbReference>